<feature type="transmembrane region" description="Helical" evidence="8">
    <location>
        <begin position="171"/>
        <end position="190"/>
    </location>
</feature>
<comment type="similarity">
    <text evidence="2 8">Belongs to the major facilitator superfamily. Bcr/CmlA family.</text>
</comment>
<feature type="domain" description="Major facilitator superfamily (MFS) profile" evidence="9">
    <location>
        <begin position="19"/>
        <end position="400"/>
    </location>
</feature>
<dbReference type="PANTHER" id="PTHR43124">
    <property type="entry name" value="PURINE EFFLUX PUMP PBUE"/>
    <property type="match status" value="1"/>
</dbReference>
<feature type="transmembrane region" description="Helical" evidence="8">
    <location>
        <begin position="375"/>
        <end position="395"/>
    </location>
</feature>
<dbReference type="NCBIfam" id="TIGR00710">
    <property type="entry name" value="efflux_Bcr_CflA"/>
    <property type="match status" value="1"/>
</dbReference>
<evidence type="ECO:0000256" key="1">
    <source>
        <dbReference type="ARBA" id="ARBA00004651"/>
    </source>
</evidence>
<dbReference type="InterPro" id="IPR020846">
    <property type="entry name" value="MFS_dom"/>
</dbReference>
<dbReference type="PROSITE" id="PS50850">
    <property type="entry name" value="MFS"/>
    <property type="match status" value="1"/>
</dbReference>
<evidence type="ECO:0000256" key="4">
    <source>
        <dbReference type="ARBA" id="ARBA00022475"/>
    </source>
</evidence>
<comment type="subcellular location">
    <subcellularLocation>
        <location evidence="8">Cell inner membrane</location>
        <topology evidence="8">Multi-pass membrane protein</topology>
    </subcellularLocation>
    <subcellularLocation>
        <location evidence="1">Cell membrane</location>
        <topology evidence="1">Multi-pass membrane protein</topology>
    </subcellularLocation>
</comment>
<evidence type="ECO:0000256" key="6">
    <source>
        <dbReference type="ARBA" id="ARBA00022989"/>
    </source>
</evidence>
<gene>
    <name evidence="10" type="ORF">P73_2417</name>
</gene>
<keyword evidence="5 8" id="KW-0812">Transmembrane</keyword>
<evidence type="ECO:0000313" key="11">
    <source>
        <dbReference type="Proteomes" id="UP000031521"/>
    </source>
</evidence>
<dbReference type="CDD" id="cd17320">
    <property type="entry name" value="MFS_MdfA_MDR_like"/>
    <property type="match status" value="1"/>
</dbReference>
<sequence>MTMPLHPSETAPSARAPAPLWLLALLTLSGTMAIHIFVPALPRVVDAFGTTAGGAQMTLSAYIVGLALAQIVYGPVADRYGRRPVLVAGMFIYALSGLVAFLSPTIELLIAARFFEAIGGGSGLVLGRAMVRDGNSHEAAAKKLSLMNLIVMTGPGISPLVGAGLSAVTGWRSIFLLLCLLGLANLLLVWRRLPRGPEAEGRDLRVVMGNYLRLLRSRGFLGYAIGGSFATTALYAYIGAAPFIFVDQLHRPEGEIAAYLAFNILGAWFGSLTANRLAGRIRTGRLMVTGNLISCLGALLFLLVVLTGGLGVALTVLLMLLFSYGAGIASPMALSEALNLNPAATGSASGLYGCMQMVIGALCAALSGIGGNPALSAALVLAAAGLLAQLSFLIAQRSPD</sequence>
<dbReference type="InterPro" id="IPR050189">
    <property type="entry name" value="MFS_Efflux_Transporters"/>
</dbReference>
<organism evidence="10 11">
    <name type="scientific">Celeribacter indicus</name>
    <dbReference type="NCBI Taxonomy" id="1208324"/>
    <lineage>
        <taxon>Bacteria</taxon>
        <taxon>Pseudomonadati</taxon>
        <taxon>Pseudomonadota</taxon>
        <taxon>Alphaproteobacteria</taxon>
        <taxon>Rhodobacterales</taxon>
        <taxon>Roseobacteraceae</taxon>
        <taxon>Celeribacter</taxon>
    </lineage>
</organism>
<feature type="transmembrane region" description="Helical" evidence="8">
    <location>
        <begin position="85"/>
        <end position="102"/>
    </location>
</feature>
<evidence type="ECO:0000256" key="7">
    <source>
        <dbReference type="ARBA" id="ARBA00023136"/>
    </source>
</evidence>
<keyword evidence="6 8" id="KW-1133">Transmembrane helix</keyword>
<dbReference type="Proteomes" id="UP000031521">
    <property type="component" value="Chromosome"/>
</dbReference>
<evidence type="ECO:0000256" key="3">
    <source>
        <dbReference type="ARBA" id="ARBA00022448"/>
    </source>
</evidence>
<reference evidence="10 11" key="1">
    <citation type="journal article" date="2014" name="Int. J. Syst. Evol. Microbiol.">
        <title>Celeribacter indicus sp. nov., a polycyclic aromatic hydrocarbon-degrading bacterium from deep-sea sediment and reclassification of Huaishuia halophila as Celeribacter halophilus comb. nov.</title>
        <authorList>
            <person name="Lai Q."/>
            <person name="Cao J."/>
            <person name="Yuan J."/>
            <person name="Li F."/>
            <person name="Shao Z."/>
        </authorList>
    </citation>
    <scope>NUCLEOTIDE SEQUENCE [LARGE SCALE GENOMIC DNA]</scope>
    <source>
        <strain evidence="10">P73</strain>
    </source>
</reference>
<keyword evidence="4" id="KW-1003">Cell membrane</keyword>
<feature type="transmembrane region" description="Helical" evidence="8">
    <location>
        <begin position="220"/>
        <end position="244"/>
    </location>
</feature>
<dbReference type="Gene3D" id="1.20.1720.10">
    <property type="entry name" value="Multidrug resistance protein D"/>
    <property type="match status" value="1"/>
</dbReference>
<dbReference type="Pfam" id="PF07690">
    <property type="entry name" value="MFS_1"/>
    <property type="match status" value="1"/>
</dbReference>
<dbReference type="EMBL" id="CP004393">
    <property type="protein sequence ID" value="AJE47132.1"/>
    <property type="molecule type" value="Genomic_DNA"/>
</dbReference>
<feature type="transmembrane region" description="Helical" evidence="8">
    <location>
        <begin position="108"/>
        <end position="126"/>
    </location>
</feature>
<feature type="transmembrane region" description="Helical" evidence="8">
    <location>
        <begin position="350"/>
        <end position="369"/>
    </location>
</feature>
<evidence type="ECO:0000256" key="5">
    <source>
        <dbReference type="ARBA" id="ARBA00022692"/>
    </source>
</evidence>
<dbReference type="GO" id="GO:0042910">
    <property type="term" value="F:xenobiotic transmembrane transporter activity"/>
    <property type="evidence" value="ECO:0007669"/>
    <property type="project" value="InterPro"/>
</dbReference>
<dbReference type="InterPro" id="IPR036259">
    <property type="entry name" value="MFS_trans_sf"/>
</dbReference>
<dbReference type="HOGENOM" id="CLU_001265_47_1_5"/>
<keyword evidence="8" id="KW-0997">Cell inner membrane</keyword>
<accession>A0A0B5E441</accession>
<dbReference type="SUPFAM" id="SSF103473">
    <property type="entry name" value="MFS general substrate transporter"/>
    <property type="match status" value="1"/>
</dbReference>
<dbReference type="GO" id="GO:0005886">
    <property type="term" value="C:plasma membrane"/>
    <property type="evidence" value="ECO:0007669"/>
    <property type="project" value="UniProtKB-SubCell"/>
</dbReference>
<name>A0A0B5E441_9RHOB</name>
<keyword evidence="11" id="KW-1185">Reference proteome</keyword>
<feature type="transmembrane region" description="Helical" evidence="8">
    <location>
        <begin position="312"/>
        <end position="338"/>
    </location>
</feature>
<feature type="transmembrane region" description="Helical" evidence="8">
    <location>
        <begin position="20"/>
        <end position="41"/>
    </location>
</feature>
<evidence type="ECO:0000256" key="8">
    <source>
        <dbReference type="RuleBase" id="RU365088"/>
    </source>
</evidence>
<dbReference type="InterPro" id="IPR004812">
    <property type="entry name" value="Efflux_drug-R_Bcr/CmlA"/>
</dbReference>
<feature type="transmembrane region" description="Helical" evidence="8">
    <location>
        <begin position="286"/>
        <end position="306"/>
    </location>
</feature>
<protein>
    <recommendedName>
        <fullName evidence="8">Bcr/CflA family efflux transporter</fullName>
    </recommendedName>
</protein>
<dbReference type="STRING" id="1208324.P73_2417"/>
<keyword evidence="3 8" id="KW-0813">Transport</keyword>
<evidence type="ECO:0000313" key="10">
    <source>
        <dbReference type="EMBL" id="AJE47132.1"/>
    </source>
</evidence>
<dbReference type="AlphaFoldDB" id="A0A0B5E441"/>
<dbReference type="KEGG" id="cid:P73_2417"/>
<evidence type="ECO:0000259" key="9">
    <source>
        <dbReference type="PROSITE" id="PS50850"/>
    </source>
</evidence>
<feature type="transmembrane region" description="Helical" evidence="8">
    <location>
        <begin position="146"/>
        <end position="165"/>
    </location>
</feature>
<keyword evidence="7 8" id="KW-0472">Membrane</keyword>
<evidence type="ECO:0000256" key="2">
    <source>
        <dbReference type="ARBA" id="ARBA00006236"/>
    </source>
</evidence>
<dbReference type="InterPro" id="IPR011701">
    <property type="entry name" value="MFS"/>
</dbReference>
<dbReference type="GO" id="GO:1990961">
    <property type="term" value="P:xenobiotic detoxification by transmembrane export across the plasma membrane"/>
    <property type="evidence" value="ECO:0007669"/>
    <property type="project" value="InterPro"/>
</dbReference>
<feature type="transmembrane region" description="Helical" evidence="8">
    <location>
        <begin position="53"/>
        <end position="73"/>
    </location>
</feature>
<proteinExistence type="inferred from homology"/>
<dbReference type="RefSeq" id="WP_082033218.1">
    <property type="nucleotide sequence ID" value="NZ_CP004393.1"/>
</dbReference>
<dbReference type="PANTHER" id="PTHR43124:SF3">
    <property type="entry name" value="CHLORAMPHENICOL EFFLUX PUMP RV0191"/>
    <property type="match status" value="1"/>
</dbReference>
<feature type="transmembrane region" description="Helical" evidence="8">
    <location>
        <begin position="256"/>
        <end position="274"/>
    </location>
</feature>